<feature type="domain" description="RNA polymerase sigma-70 region 2" evidence="6">
    <location>
        <begin position="36"/>
        <end position="114"/>
    </location>
</feature>
<dbReference type="InterPro" id="IPR013324">
    <property type="entry name" value="RNA_pol_sigma_r3/r4-like"/>
</dbReference>
<dbReference type="PANTHER" id="PTHR43133">
    <property type="entry name" value="RNA POLYMERASE ECF-TYPE SIGMA FACTO"/>
    <property type="match status" value="1"/>
</dbReference>
<keyword evidence="3" id="KW-0731">Sigma factor</keyword>
<keyword evidence="4" id="KW-0238">DNA-binding</keyword>
<dbReference type="InterPro" id="IPR007627">
    <property type="entry name" value="RNA_pol_sigma70_r2"/>
</dbReference>
<evidence type="ECO:0000259" key="6">
    <source>
        <dbReference type="Pfam" id="PF04542"/>
    </source>
</evidence>
<dbReference type="InterPro" id="IPR013325">
    <property type="entry name" value="RNA_pol_sigma_r2"/>
</dbReference>
<organism evidence="8 9">
    <name type="scientific">Pseudaquabacterium terrae</name>
    <dbReference type="NCBI Taxonomy" id="2732868"/>
    <lineage>
        <taxon>Bacteria</taxon>
        <taxon>Pseudomonadati</taxon>
        <taxon>Pseudomonadota</taxon>
        <taxon>Betaproteobacteria</taxon>
        <taxon>Burkholderiales</taxon>
        <taxon>Sphaerotilaceae</taxon>
        <taxon>Pseudaquabacterium</taxon>
    </lineage>
</organism>
<dbReference type="CDD" id="cd06171">
    <property type="entry name" value="Sigma70_r4"/>
    <property type="match status" value="1"/>
</dbReference>
<dbReference type="InterPro" id="IPR014284">
    <property type="entry name" value="RNA_pol_sigma-70_dom"/>
</dbReference>
<dbReference type="EMBL" id="JABRWJ010000006">
    <property type="protein sequence ID" value="NRF69218.1"/>
    <property type="molecule type" value="Genomic_DNA"/>
</dbReference>
<sequence>MADCPPMIEPQRTDADEDARLMAAFARGDARAFDRLYERHQAALYRFVRRLLGRALAAQADEVFQDTWLRVVQARDRFVARPQDADGARAASFRTWLFTLAQNRAIDQLRRSGREVSNTAFESDDGDASFVPEGEPWLDWPAPGAAPAEDQLFWRRAGERLLGCLDQLPPPQRVVFLMHHDEDCTLDDIARALELGFETAKSRLRYAMSKLRTCMGAYLAPDNLRGAR</sequence>
<name>A0ABX2EKT1_9BURK</name>
<evidence type="ECO:0000256" key="1">
    <source>
        <dbReference type="ARBA" id="ARBA00010641"/>
    </source>
</evidence>
<dbReference type="InterPro" id="IPR036388">
    <property type="entry name" value="WH-like_DNA-bd_sf"/>
</dbReference>
<comment type="similarity">
    <text evidence="1">Belongs to the sigma-70 factor family. ECF subfamily.</text>
</comment>
<dbReference type="NCBIfam" id="TIGR02937">
    <property type="entry name" value="sigma70-ECF"/>
    <property type="match status" value="1"/>
</dbReference>
<evidence type="ECO:0000313" key="8">
    <source>
        <dbReference type="EMBL" id="NRF69218.1"/>
    </source>
</evidence>
<evidence type="ECO:0000256" key="5">
    <source>
        <dbReference type="ARBA" id="ARBA00023163"/>
    </source>
</evidence>
<dbReference type="SUPFAM" id="SSF88946">
    <property type="entry name" value="Sigma2 domain of RNA polymerase sigma factors"/>
    <property type="match status" value="1"/>
</dbReference>
<dbReference type="Proteomes" id="UP000737171">
    <property type="component" value="Unassembled WGS sequence"/>
</dbReference>
<evidence type="ECO:0000313" key="9">
    <source>
        <dbReference type="Proteomes" id="UP000737171"/>
    </source>
</evidence>
<feature type="domain" description="RNA polymerase sigma factor 70 region 4 type 2" evidence="7">
    <location>
        <begin position="159"/>
        <end position="211"/>
    </location>
</feature>
<proteinExistence type="inferred from homology"/>
<gene>
    <name evidence="8" type="ORF">HLB44_19665</name>
</gene>
<reference evidence="8 9" key="1">
    <citation type="submission" date="2020-05" db="EMBL/GenBank/DDBJ databases">
        <title>Aquincola sp. isolate from soil.</title>
        <authorList>
            <person name="Han J."/>
            <person name="Kim D.-U."/>
        </authorList>
    </citation>
    <scope>NUCLEOTIDE SEQUENCE [LARGE SCALE GENOMIC DNA]</scope>
    <source>
        <strain evidence="8 9">S2</strain>
    </source>
</reference>
<dbReference type="PANTHER" id="PTHR43133:SF8">
    <property type="entry name" value="RNA POLYMERASE SIGMA FACTOR HI_1459-RELATED"/>
    <property type="match status" value="1"/>
</dbReference>
<accession>A0ABX2EKT1</accession>
<dbReference type="Pfam" id="PF08281">
    <property type="entry name" value="Sigma70_r4_2"/>
    <property type="match status" value="1"/>
</dbReference>
<keyword evidence="5" id="KW-0804">Transcription</keyword>
<keyword evidence="2" id="KW-0805">Transcription regulation</keyword>
<dbReference type="InterPro" id="IPR013249">
    <property type="entry name" value="RNA_pol_sigma70_r4_t2"/>
</dbReference>
<evidence type="ECO:0000256" key="4">
    <source>
        <dbReference type="ARBA" id="ARBA00023125"/>
    </source>
</evidence>
<dbReference type="Pfam" id="PF04542">
    <property type="entry name" value="Sigma70_r2"/>
    <property type="match status" value="1"/>
</dbReference>
<comment type="caution">
    <text evidence="8">The sequence shown here is derived from an EMBL/GenBank/DDBJ whole genome shotgun (WGS) entry which is preliminary data.</text>
</comment>
<dbReference type="SUPFAM" id="SSF88659">
    <property type="entry name" value="Sigma3 and sigma4 domains of RNA polymerase sigma factors"/>
    <property type="match status" value="1"/>
</dbReference>
<dbReference type="Gene3D" id="1.10.1740.10">
    <property type="match status" value="1"/>
</dbReference>
<protein>
    <submittedName>
        <fullName evidence="8">Sigma-70 family RNA polymerase sigma factor</fullName>
    </submittedName>
</protein>
<evidence type="ECO:0000256" key="3">
    <source>
        <dbReference type="ARBA" id="ARBA00023082"/>
    </source>
</evidence>
<evidence type="ECO:0000259" key="7">
    <source>
        <dbReference type="Pfam" id="PF08281"/>
    </source>
</evidence>
<dbReference type="InterPro" id="IPR039425">
    <property type="entry name" value="RNA_pol_sigma-70-like"/>
</dbReference>
<dbReference type="Gene3D" id="1.10.10.10">
    <property type="entry name" value="Winged helix-like DNA-binding domain superfamily/Winged helix DNA-binding domain"/>
    <property type="match status" value="1"/>
</dbReference>
<keyword evidence="9" id="KW-1185">Reference proteome</keyword>
<evidence type="ECO:0000256" key="2">
    <source>
        <dbReference type="ARBA" id="ARBA00023015"/>
    </source>
</evidence>